<dbReference type="AlphaFoldDB" id="A0A6L3IK35"/>
<dbReference type="Proteomes" id="UP000481700">
    <property type="component" value="Unassembled WGS sequence"/>
</dbReference>
<name>A0A6L3IK35_9BACT</name>
<evidence type="ECO:0000313" key="3">
    <source>
        <dbReference type="Proteomes" id="UP000481700"/>
    </source>
</evidence>
<dbReference type="Pfam" id="PF21983">
    <property type="entry name" value="NikA-like"/>
    <property type="match status" value="1"/>
</dbReference>
<feature type="region of interest" description="Disordered" evidence="1">
    <location>
        <begin position="1"/>
        <end position="22"/>
    </location>
</feature>
<sequence length="126" mass="14616">MEQTKEHKERNKGGRPKKEATEKLKYRIAVKMTAADYFRLLTRSHEAGVSPSEYMRECFRNGHVKERLSEEHAGYIRQLCGMANNLNQLARKANAGGFHDERWDCKVAVARIHELITKIGICWRKS</sequence>
<accession>A0A6L3IK35</accession>
<dbReference type="InterPro" id="IPR053842">
    <property type="entry name" value="NikA-like"/>
</dbReference>
<evidence type="ECO:0000256" key="1">
    <source>
        <dbReference type="SAM" id="MobiDB-lite"/>
    </source>
</evidence>
<protein>
    <submittedName>
        <fullName evidence="2">MobC family plasmid mobilization relaxosome protein</fullName>
    </submittedName>
</protein>
<gene>
    <name evidence="2" type="ORF">F2Z07_26370</name>
</gene>
<organism evidence="2 3">
    <name type="scientific">Phocaeicola dorei</name>
    <dbReference type="NCBI Taxonomy" id="357276"/>
    <lineage>
        <taxon>Bacteria</taxon>
        <taxon>Pseudomonadati</taxon>
        <taxon>Bacteroidota</taxon>
        <taxon>Bacteroidia</taxon>
        <taxon>Bacteroidales</taxon>
        <taxon>Bacteroidaceae</taxon>
        <taxon>Phocaeicola</taxon>
    </lineage>
</organism>
<proteinExistence type="predicted"/>
<dbReference type="EMBL" id="VVZV01000242">
    <property type="protein sequence ID" value="KAA5305313.1"/>
    <property type="molecule type" value="Genomic_DNA"/>
</dbReference>
<reference evidence="2 3" key="1">
    <citation type="journal article" date="2019" name="Nat. Med.">
        <title>A library of human gut bacterial isolates paired with longitudinal multiomics data enables mechanistic microbiome research.</title>
        <authorList>
            <person name="Poyet M."/>
            <person name="Groussin M."/>
            <person name="Gibbons S.M."/>
            <person name="Avila-Pacheco J."/>
            <person name="Jiang X."/>
            <person name="Kearney S.M."/>
            <person name="Perrotta A.R."/>
            <person name="Berdy B."/>
            <person name="Zhao S."/>
            <person name="Lieberman T.D."/>
            <person name="Swanson P.K."/>
            <person name="Smith M."/>
            <person name="Roesemann S."/>
            <person name="Alexander J.E."/>
            <person name="Rich S.A."/>
            <person name="Livny J."/>
            <person name="Vlamakis H."/>
            <person name="Clish C."/>
            <person name="Bullock K."/>
            <person name="Deik A."/>
            <person name="Scott J."/>
            <person name="Pierce K.A."/>
            <person name="Xavier R.J."/>
            <person name="Alm E.J."/>
        </authorList>
    </citation>
    <scope>NUCLEOTIDE SEQUENCE [LARGE SCALE GENOMIC DNA]</scope>
    <source>
        <strain evidence="2 3">BIOML-A25</strain>
    </source>
</reference>
<evidence type="ECO:0000313" key="2">
    <source>
        <dbReference type="EMBL" id="KAA5305313.1"/>
    </source>
</evidence>
<comment type="caution">
    <text evidence="2">The sequence shown here is derived from an EMBL/GenBank/DDBJ whole genome shotgun (WGS) entry which is preliminary data.</text>
</comment>
<dbReference type="RefSeq" id="WP_149937691.1">
    <property type="nucleotide sequence ID" value="NZ_VVZV01000242.1"/>
</dbReference>